<keyword evidence="3 6" id="KW-0479">Metal-binding</keyword>
<evidence type="ECO:0000256" key="5">
    <source>
        <dbReference type="ARBA" id="ARBA00023004"/>
    </source>
</evidence>
<dbReference type="InterPro" id="IPR002327">
    <property type="entry name" value="Cyt_c_1A/1B"/>
</dbReference>
<dbReference type="InterPro" id="IPR036909">
    <property type="entry name" value="Cyt_c-like_dom_sf"/>
</dbReference>
<evidence type="ECO:0000313" key="8">
    <source>
        <dbReference type="EMBL" id="KMS59874.1"/>
    </source>
</evidence>
<keyword evidence="5 6" id="KW-0408">Iron</keyword>
<protein>
    <submittedName>
        <fullName evidence="8">Cytochrome C</fullName>
    </submittedName>
</protein>
<sequence>MRTPSWRRPVLRISVYACLWLPLALWACSDDRHDERLLAAGPDRSVEALLKVADANAGARKFRTCAACHTITPGASDRGGPNLYGVFGQIPGQNSRRYGYTAALRGAGGIWDARRLDAWLADPRKVVPGTNMQFAGVPDPLDRADLIAYLRSQSD</sequence>
<dbReference type="Proteomes" id="UP000052268">
    <property type="component" value="Unassembled WGS sequence"/>
</dbReference>
<evidence type="ECO:0000256" key="6">
    <source>
        <dbReference type="PROSITE-ProRule" id="PRU00433"/>
    </source>
</evidence>
<evidence type="ECO:0000256" key="1">
    <source>
        <dbReference type="ARBA" id="ARBA00022448"/>
    </source>
</evidence>
<dbReference type="PANTHER" id="PTHR11961">
    <property type="entry name" value="CYTOCHROME C"/>
    <property type="match status" value="1"/>
</dbReference>
<keyword evidence="9" id="KW-1185">Reference proteome</keyword>
<organism evidence="8 9">
    <name type="scientific">Novosphingobium barchaimii LL02</name>
    <dbReference type="NCBI Taxonomy" id="1114963"/>
    <lineage>
        <taxon>Bacteria</taxon>
        <taxon>Pseudomonadati</taxon>
        <taxon>Pseudomonadota</taxon>
        <taxon>Alphaproteobacteria</taxon>
        <taxon>Sphingomonadales</taxon>
        <taxon>Sphingomonadaceae</taxon>
        <taxon>Novosphingobium</taxon>
    </lineage>
</organism>
<dbReference type="GO" id="GO:0046872">
    <property type="term" value="F:metal ion binding"/>
    <property type="evidence" value="ECO:0007669"/>
    <property type="project" value="UniProtKB-KW"/>
</dbReference>
<dbReference type="GO" id="GO:0009055">
    <property type="term" value="F:electron transfer activity"/>
    <property type="evidence" value="ECO:0007669"/>
    <property type="project" value="InterPro"/>
</dbReference>
<reference evidence="8 9" key="1">
    <citation type="journal article" date="2015" name="G3 (Bethesda)">
        <title>Insights into Ongoing Evolution of the Hexachlorocyclohexane Catabolic Pathway from Comparative Genomics of Ten Sphingomonadaceae Strains.</title>
        <authorList>
            <person name="Pearce S.L."/>
            <person name="Oakeshott J.G."/>
            <person name="Pandey G."/>
        </authorList>
    </citation>
    <scope>NUCLEOTIDE SEQUENCE [LARGE SCALE GENOMIC DNA]</scope>
    <source>
        <strain evidence="8 9">LL02</strain>
    </source>
</reference>
<dbReference type="PRINTS" id="PR00604">
    <property type="entry name" value="CYTCHRMECIAB"/>
</dbReference>
<dbReference type="OrthoDB" id="9805828at2"/>
<proteinExistence type="predicted"/>
<gene>
    <name evidence="8" type="ORF">V474_11925</name>
</gene>
<evidence type="ECO:0000313" key="9">
    <source>
        <dbReference type="Proteomes" id="UP000052268"/>
    </source>
</evidence>
<comment type="caution">
    <text evidence="8">The sequence shown here is derived from an EMBL/GenBank/DDBJ whole genome shotgun (WGS) entry which is preliminary data.</text>
</comment>
<dbReference type="EMBL" id="JACU01000002">
    <property type="protein sequence ID" value="KMS59874.1"/>
    <property type="molecule type" value="Genomic_DNA"/>
</dbReference>
<evidence type="ECO:0000256" key="3">
    <source>
        <dbReference type="ARBA" id="ARBA00022723"/>
    </source>
</evidence>
<dbReference type="GO" id="GO:0020037">
    <property type="term" value="F:heme binding"/>
    <property type="evidence" value="ECO:0007669"/>
    <property type="project" value="InterPro"/>
</dbReference>
<dbReference type="SUPFAM" id="SSF46626">
    <property type="entry name" value="Cytochrome c"/>
    <property type="match status" value="1"/>
</dbReference>
<dbReference type="PROSITE" id="PS51007">
    <property type="entry name" value="CYTC"/>
    <property type="match status" value="1"/>
</dbReference>
<dbReference type="InterPro" id="IPR009056">
    <property type="entry name" value="Cyt_c-like_dom"/>
</dbReference>
<accession>A0A0J7Y7E8</accession>
<keyword evidence="1" id="KW-0813">Transport</keyword>
<dbReference type="AlphaFoldDB" id="A0A0J7Y7E8"/>
<name>A0A0J7Y7E8_9SPHN</name>
<feature type="domain" description="Cytochrome c" evidence="7">
    <location>
        <begin position="53"/>
        <end position="154"/>
    </location>
</feature>
<keyword evidence="2 6" id="KW-0349">Heme</keyword>
<dbReference type="PATRIC" id="fig|1114963.3.peg.1292"/>
<dbReference type="RefSeq" id="WP_059150588.1">
    <property type="nucleotide sequence ID" value="NZ_KQ130452.1"/>
</dbReference>
<evidence type="ECO:0000259" key="7">
    <source>
        <dbReference type="PROSITE" id="PS51007"/>
    </source>
</evidence>
<dbReference type="Gene3D" id="1.10.760.10">
    <property type="entry name" value="Cytochrome c-like domain"/>
    <property type="match status" value="1"/>
</dbReference>
<keyword evidence="4" id="KW-0249">Electron transport</keyword>
<evidence type="ECO:0000256" key="2">
    <source>
        <dbReference type="ARBA" id="ARBA00022617"/>
    </source>
</evidence>
<evidence type="ECO:0000256" key="4">
    <source>
        <dbReference type="ARBA" id="ARBA00022982"/>
    </source>
</evidence>